<evidence type="ECO:0000256" key="1">
    <source>
        <dbReference type="ARBA" id="ARBA00004651"/>
    </source>
</evidence>
<dbReference type="EMBL" id="QAYG01000011">
    <property type="protein sequence ID" value="PTW56641.1"/>
    <property type="molecule type" value="Genomic_DNA"/>
</dbReference>
<reference evidence="8 9" key="1">
    <citation type="submission" date="2018-04" db="EMBL/GenBank/DDBJ databases">
        <title>Genomic Encyclopedia of Archaeal and Bacterial Type Strains, Phase II (KMG-II): from individual species to whole genera.</title>
        <authorList>
            <person name="Goeker M."/>
        </authorList>
    </citation>
    <scope>NUCLEOTIDE SEQUENCE [LARGE SCALE GENOMIC DNA]</scope>
    <source>
        <strain evidence="8 9">DSM 23382</strain>
    </source>
</reference>
<keyword evidence="5 7" id="KW-1133">Transmembrane helix</keyword>
<evidence type="ECO:0000256" key="3">
    <source>
        <dbReference type="ARBA" id="ARBA00022475"/>
    </source>
</evidence>
<dbReference type="AlphaFoldDB" id="A0A2T5UYT6"/>
<evidence type="ECO:0000256" key="2">
    <source>
        <dbReference type="ARBA" id="ARBA00009772"/>
    </source>
</evidence>
<dbReference type="InterPro" id="IPR006304">
    <property type="entry name" value="T3SS_SpaR/YscT"/>
</dbReference>
<dbReference type="GO" id="GO:0006605">
    <property type="term" value="P:protein targeting"/>
    <property type="evidence" value="ECO:0007669"/>
    <property type="project" value="UniProtKB-UniRule"/>
</dbReference>
<keyword evidence="9" id="KW-1185">Reference proteome</keyword>
<sequence>MDVLLPLFRNFEDLILALLISLPRLYAFIASAQILSPSAVPKLARNAAILSLALPIIPANLAHVSEISQDLPTFALFFAKEYVVGFVFGYMIGWLFWTVTSVGDLIDNQRGAAIASSIDPLQGHQTSPLGNLFSQAFVTYFFSIGGMLVIVGVVYRSFLLWPVTRTIPLISDDFPVLVLQVLDLGVRTMFIMAAPVVAIMFLSEFALALVSRFAPQIQVFILAMPIKSAIALLILIFYMAMMLPYAAGQQSYFTLWTDRLYEILAIGEKASSTPGRTGEAGQP</sequence>
<comment type="similarity">
    <text evidence="2 7">Belongs to the FliR/MopE/SpaR family.</text>
</comment>
<accession>A0A2T5UYT6</accession>
<evidence type="ECO:0000256" key="6">
    <source>
        <dbReference type="ARBA" id="ARBA00023136"/>
    </source>
</evidence>
<dbReference type="GO" id="GO:0005886">
    <property type="term" value="C:plasma membrane"/>
    <property type="evidence" value="ECO:0007669"/>
    <property type="project" value="UniProtKB-SubCell"/>
</dbReference>
<dbReference type="NCBIfam" id="TIGR01401">
    <property type="entry name" value="fliR_like_III"/>
    <property type="match status" value="1"/>
</dbReference>
<dbReference type="OrthoDB" id="9807748at2"/>
<feature type="transmembrane region" description="Helical" evidence="7">
    <location>
        <begin position="74"/>
        <end position="97"/>
    </location>
</feature>
<keyword evidence="4 7" id="KW-0812">Transmembrane</keyword>
<keyword evidence="3 7" id="KW-1003">Cell membrane</keyword>
<dbReference type="Pfam" id="PF01311">
    <property type="entry name" value="Bac_export_1"/>
    <property type="match status" value="1"/>
</dbReference>
<name>A0A2T5UYT6_9HYPH</name>
<dbReference type="RefSeq" id="WP_107991672.1">
    <property type="nucleotide sequence ID" value="NZ_QAYG01000011.1"/>
</dbReference>
<feature type="transmembrane region" description="Helical" evidence="7">
    <location>
        <begin position="189"/>
        <end position="211"/>
    </location>
</feature>
<comment type="subcellular location">
    <subcellularLocation>
        <location evidence="1 7">Cell membrane</location>
        <topology evidence="1 7">Multi-pass membrane protein</topology>
    </subcellularLocation>
</comment>
<comment type="caution">
    <text evidence="8">The sequence shown here is derived from an EMBL/GenBank/DDBJ whole genome shotgun (WGS) entry which is preliminary data.</text>
</comment>
<evidence type="ECO:0000256" key="4">
    <source>
        <dbReference type="ARBA" id="ARBA00022692"/>
    </source>
</evidence>
<feature type="transmembrane region" description="Helical" evidence="7">
    <location>
        <begin position="217"/>
        <end position="240"/>
    </location>
</feature>
<evidence type="ECO:0000256" key="5">
    <source>
        <dbReference type="ARBA" id="ARBA00022989"/>
    </source>
</evidence>
<feature type="transmembrane region" description="Helical" evidence="7">
    <location>
        <begin position="137"/>
        <end position="155"/>
    </location>
</feature>
<evidence type="ECO:0000313" key="8">
    <source>
        <dbReference type="EMBL" id="PTW56641.1"/>
    </source>
</evidence>
<proteinExistence type="inferred from homology"/>
<feature type="transmembrane region" description="Helical" evidence="7">
    <location>
        <begin position="43"/>
        <end position="62"/>
    </location>
</feature>
<dbReference type="PANTHER" id="PTHR30065:SF1">
    <property type="entry name" value="SURFACE PRESENTATION OF ANTIGENS PROTEIN SPAR"/>
    <property type="match status" value="1"/>
</dbReference>
<dbReference type="InterPro" id="IPR002010">
    <property type="entry name" value="T3SS_IM_R"/>
</dbReference>
<dbReference type="PANTHER" id="PTHR30065">
    <property type="entry name" value="FLAGELLAR BIOSYNTHETIC PROTEIN FLIR"/>
    <property type="match status" value="1"/>
</dbReference>
<evidence type="ECO:0000256" key="7">
    <source>
        <dbReference type="RuleBase" id="RU362072"/>
    </source>
</evidence>
<dbReference type="PRINTS" id="PR00953">
    <property type="entry name" value="TYPE3IMRPROT"/>
</dbReference>
<gene>
    <name evidence="8" type="ORF">C8N35_111104</name>
</gene>
<protein>
    <submittedName>
        <fullName evidence="8">Type III secretion protein T</fullName>
    </submittedName>
</protein>
<dbReference type="Proteomes" id="UP000244081">
    <property type="component" value="Unassembled WGS sequence"/>
</dbReference>
<keyword evidence="6 7" id="KW-0472">Membrane</keyword>
<evidence type="ECO:0000313" key="9">
    <source>
        <dbReference type="Proteomes" id="UP000244081"/>
    </source>
</evidence>
<organism evidence="8 9">
    <name type="scientific">Breoghania corrubedonensis</name>
    <dbReference type="NCBI Taxonomy" id="665038"/>
    <lineage>
        <taxon>Bacteria</taxon>
        <taxon>Pseudomonadati</taxon>
        <taxon>Pseudomonadota</taxon>
        <taxon>Alphaproteobacteria</taxon>
        <taxon>Hyphomicrobiales</taxon>
        <taxon>Stappiaceae</taxon>
        <taxon>Breoghania</taxon>
    </lineage>
</organism>